<gene>
    <name evidence="3" type="ORF">FRY97_19295</name>
</gene>
<dbReference type="AlphaFoldDB" id="A0A5C6RG41"/>
<sequence length="181" mass="18915">MEPFLGQIMMFGGNFEIRGWAYCNGQLLAISSNTALFSLLGTIYGGDGRTTFALPDMRGRSPMHFGHGPGLSDRRIGSRGGAEQHTMNMAEMPSHGHGLGGASITPGSNEKGATVSNTPNGNYLASSGSIDLYSNTPGSGSIKGISGQTANTGGNIPFNIMQPYLAVNFLIALQGIFPSRN</sequence>
<feature type="domain" description="Phage tail collar" evidence="2">
    <location>
        <begin position="6"/>
        <end position="62"/>
    </location>
</feature>
<name>A0A5C6RG41_9BACT</name>
<dbReference type="EMBL" id="VOOR01000061">
    <property type="protein sequence ID" value="TXB61398.1"/>
    <property type="molecule type" value="Genomic_DNA"/>
</dbReference>
<accession>A0A5C6RG41</accession>
<keyword evidence="4" id="KW-1185">Reference proteome</keyword>
<comment type="caution">
    <text evidence="3">The sequence shown here is derived from an EMBL/GenBank/DDBJ whole genome shotgun (WGS) entry which is preliminary data.</text>
</comment>
<evidence type="ECO:0000256" key="1">
    <source>
        <dbReference type="SAM" id="MobiDB-lite"/>
    </source>
</evidence>
<proteinExistence type="predicted"/>
<evidence type="ECO:0000313" key="3">
    <source>
        <dbReference type="EMBL" id="TXB61398.1"/>
    </source>
</evidence>
<dbReference type="SUPFAM" id="SSF88874">
    <property type="entry name" value="Receptor-binding domain of short tail fibre protein gp12"/>
    <property type="match status" value="1"/>
</dbReference>
<dbReference type="RefSeq" id="WP_147169214.1">
    <property type="nucleotide sequence ID" value="NZ_VOOR01000061.1"/>
</dbReference>
<dbReference type="Proteomes" id="UP000321580">
    <property type="component" value="Unassembled WGS sequence"/>
</dbReference>
<dbReference type="Pfam" id="PF07484">
    <property type="entry name" value="Collar"/>
    <property type="match status" value="1"/>
</dbReference>
<dbReference type="OrthoDB" id="9810174at2"/>
<feature type="region of interest" description="Disordered" evidence="1">
    <location>
        <begin position="90"/>
        <end position="120"/>
    </location>
</feature>
<reference evidence="3 4" key="1">
    <citation type="submission" date="2019-08" db="EMBL/GenBank/DDBJ databases">
        <title>Genome of Phaeodactylibacter luteus.</title>
        <authorList>
            <person name="Bowman J.P."/>
        </authorList>
    </citation>
    <scope>NUCLEOTIDE SEQUENCE [LARGE SCALE GENOMIC DNA]</scope>
    <source>
        <strain evidence="3 4">KCTC 42180</strain>
    </source>
</reference>
<organism evidence="3 4">
    <name type="scientific">Phaeodactylibacter luteus</name>
    <dbReference type="NCBI Taxonomy" id="1564516"/>
    <lineage>
        <taxon>Bacteria</taxon>
        <taxon>Pseudomonadati</taxon>
        <taxon>Bacteroidota</taxon>
        <taxon>Saprospiria</taxon>
        <taxon>Saprospirales</taxon>
        <taxon>Haliscomenobacteraceae</taxon>
        <taxon>Phaeodactylibacter</taxon>
    </lineage>
</organism>
<protein>
    <submittedName>
        <fullName evidence="3">Phage tail protein</fullName>
    </submittedName>
</protein>
<evidence type="ECO:0000259" key="2">
    <source>
        <dbReference type="Pfam" id="PF07484"/>
    </source>
</evidence>
<dbReference type="InterPro" id="IPR037053">
    <property type="entry name" value="Phage_tail_collar_dom_sf"/>
</dbReference>
<evidence type="ECO:0000313" key="4">
    <source>
        <dbReference type="Proteomes" id="UP000321580"/>
    </source>
</evidence>
<dbReference type="InterPro" id="IPR011083">
    <property type="entry name" value="Phage_tail_collar_dom"/>
</dbReference>
<dbReference type="Gene3D" id="3.90.1340.10">
    <property type="entry name" value="Phage tail collar domain"/>
    <property type="match status" value="1"/>
</dbReference>